<feature type="chain" id="PRO_5020359043" evidence="9">
    <location>
        <begin position="20"/>
        <end position="442"/>
    </location>
</feature>
<accession>A0A4V6N6J6</accession>
<evidence type="ECO:0000256" key="7">
    <source>
        <dbReference type="ARBA" id="ARBA00023237"/>
    </source>
</evidence>
<keyword evidence="9" id="KW-0732">Signal</keyword>
<dbReference type="Gene3D" id="1.20.1600.10">
    <property type="entry name" value="Outer membrane efflux proteins (OEP)"/>
    <property type="match status" value="1"/>
</dbReference>
<feature type="signal peptide" evidence="9">
    <location>
        <begin position="1"/>
        <end position="19"/>
    </location>
</feature>
<evidence type="ECO:0000256" key="3">
    <source>
        <dbReference type="ARBA" id="ARBA00022448"/>
    </source>
</evidence>
<evidence type="ECO:0000256" key="1">
    <source>
        <dbReference type="ARBA" id="ARBA00004442"/>
    </source>
</evidence>
<name>A0A4V6N6J6_9SPHI</name>
<proteinExistence type="inferred from homology"/>
<keyword evidence="7" id="KW-0998">Cell outer membrane</keyword>
<protein>
    <submittedName>
        <fullName evidence="10">TolC family protein</fullName>
    </submittedName>
</protein>
<evidence type="ECO:0000313" key="10">
    <source>
        <dbReference type="EMBL" id="TCD26515.1"/>
    </source>
</evidence>
<comment type="caution">
    <text evidence="10">The sequence shown here is derived from an EMBL/GenBank/DDBJ whole genome shotgun (WGS) entry which is preliminary data.</text>
</comment>
<dbReference type="AlphaFoldDB" id="A0A4V6N6J6"/>
<evidence type="ECO:0000256" key="4">
    <source>
        <dbReference type="ARBA" id="ARBA00022452"/>
    </source>
</evidence>
<dbReference type="SUPFAM" id="SSF56954">
    <property type="entry name" value="Outer membrane efflux proteins (OEP)"/>
    <property type="match status" value="1"/>
</dbReference>
<evidence type="ECO:0000256" key="5">
    <source>
        <dbReference type="ARBA" id="ARBA00022692"/>
    </source>
</evidence>
<dbReference type="GO" id="GO:0009279">
    <property type="term" value="C:cell outer membrane"/>
    <property type="evidence" value="ECO:0007669"/>
    <property type="project" value="UniProtKB-SubCell"/>
</dbReference>
<evidence type="ECO:0000256" key="8">
    <source>
        <dbReference type="SAM" id="Coils"/>
    </source>
</evidence>
<dbReference type="PANTHER" id="PTHR30026">
    <property type="entry name" value="OUTER MEMBRANE PROTEIN TOLC"/>
    <property type="match status" value="1"/>
</dbReference>
<dbReference type="Proteomes" id="UP000293925">
    <property type="component" value="Unassembled WGS sequence"/>
</dbReference>
<dbReference type="GO" id="GO:0015562">
    <property type="term" value="F:efflux transmembrane transporter activity"/>
    <property type="evidence" value="ECO:0007669"/>
    <property type="project" value="InterPro"/>
</dbReference>
<gene>
    <name evidence="10" type="ORF">EZ456_13050</name>
</gene>
<dbReference type="Pfam" id="PF02321">
    <property type="entry name" value="OEP"/>
    <property type="match status" value="2"/>
</dbReference>
<keyword evidence="5" id="KW-0812">Transmembrane</keyword>
<organism evidence="10 11">
    <name type="scientific">Pedobacter psychrodurus</name>
    <dbReference type="NCBI Taxonomy" id="2530456"/>
    <lineage>
        <taxon>Bacteria</taxon>
        <taxon>Pseudomonadati</taxon>
        <taxon>Bacteroidota</taxon>
        <taxon>Sphingobacteriia</taxon>
        <taxon>Sphingobacteriales</taxon>
        <taxon>Sphingobacteriaceae</taxon>
        <taxon>Pedobacter</taxon>
    </lineage>
</organism>
<dbReference type="InterPro" id="IPR051906">
    <property type="entry name" value="TolC-like"/>
</dbReference>
<dbReference type="GO" id="GO:1990281">
    <property type="term" value="C:efflux pump complex"/>
    <property type="evidence" value="ECO:0007669"/>
    <property type="project" value="TreeGrafter"/>
</dbReference>
<sequence length="442" mass="50066">MSKKNIVLILLSLWLSASAQEKWTLKRCIEFGLINNKSNTVYANEKLAADARAREALSDYLPKVSVTSTIDNNLKLQQSVIPAGVFGPNELKVSLSQKYSSNASAQLDQVIYDQSMLTGLKAEKYNKRQAALNVDQNQEAIIYNISGAYFQILVYQQQLELLKHNIQTYQKQIEIYRLQVVKGIALQKDLDKVSVDYNNTNSQIRVAQSNILLAENELKFEMGYPIGDLLAIDDSTKMQIPFDLEGRPNTFSPSLRVDYKLSELNIKVLEIEQAKIKAGGLPKLTGYFRYGAVGFGNDLKGAYDQLLPFSAVGLKLSFPIFDFFKRSAQYKQAKINRINAMENLKLSEGRYRVEYENARSKLLQAQVNVENDQRNVGLAESVLKVTDLQFQKGTTNLTDWLNTQNALKDAQNSYLKSLFDYYQTRVDIEKATGTLKTFYNSL</sequence>
<evidence type="ECO:0000256" key="2">
    <source>
        <dbReference type="ARBA" id="ARBA00007613"/>
    </source>
</evidence>
<dbReference type="RefSeq" id="WP_131530815.1">
    <property type="nucleotide sequence ID" value="NZ_SJSO01000009.1"/>
</dbReference>
<evidence type="ECO:0000256" key="9">
    <source>
        <dbReference type="SAM" id="SignalP"/>
    </source>
</evidence>
<dbReference type="GO" id="GO:0015288">
    <property type="term" value="F:porin activity"/>
    <property type="evidence" value="ECO:0007669"/>
    <property type="project" value="TreeGrafter"/>
</dbReference>
<dbReference type="EMBL" id="SJSO01000009">
    <property type="protein sequence ID" value="TCD26515.1"/>
    <property type="molecule type" value="Genomic_DNA"/>
</dbReference>
<dbReference type="InterPro" id="IPR003423">
    <property type="entry name" value="OMP_efflux"/>
</dbReference>
<keyword evidence="8" id="KW-0175">Coiled coil</keyword>
<comment type="similarity">
    <text evidence="2">Belongs to the outer membrane factor (OMF) (TC 1.B.17) family.</text>
</comment>
<keyword evidence="3" id="KW-0813">Transport</keyword>
<dbReference type="PANTHER" id="PTHR30026:SF20">
    <property type="entry name" value="OUTER MEMBRANE PROTEIN TOLC"/>
    <property type="match status" value="1"/>
</dbReference>
<comment type="subcellular location">
    <subcellularLocation>
        <location evidence="1">Cell outer membrane</location>
    </subcellularLocation>
</comment>
<keyword evidence="6" id="KW-0472">Membrane</keyword>
<dbReference type="OrthoDB" id="367883at2"/>
<keyword evidence="11" id="KW-1185">Reference proteome</keyword>
<keyword evidence="4" id="KW-1134">Transmembrane beta strand</keyword>
<feature type="coiled-coil region" evidence="8">
    <location>
        <begin position="152"/>
        <end position="217"/>
    </location>
</feature>
<evidence type="ECO:0000313" key="11">
    <source>
        <dbReference type="Proteomes" id="UP000293925"/>
    </source>
</evidence>
<reference evidence="10 11" key="1">
    <citation type="submission" date="2019-02" db="EMBL/GenBank/DDBJ databases">
        <title>Pedobacter sp. RP-3-21 sp. nov., isolated from Arctic soil.</title>
        <authorList>
            <person name="Dahal R.H."/>
        </authorList>
    </citation>
    <scope>NUCLEOTIDE SEQUENCE [LARGE SCALE GENOMIC DNA]</scope>
    <source>
        <strain evidence="10 11">RP-3-21</strain>
    </source>
</reference>
<evidence type="ECO:0000256" key="6">
    <source>
        <dbReference type="ARBA" id="ARBA00023136"/>
    </source>
</evidence>